<feature type="compositionally biased region" description="Acidic residues" evidence="1">
    <location>
        <begin position="157"/>
        <end position="169"/>
    </location>
</feature>
<dbReference type="InterPro" id="IPR053853">
    <property type="entry name" value="FitA-like_RHH"/>
</dbReference>
<feature type="domain" description="Antitoxin FitA-like ribbon-helix-helix" evidence="2">
    <location>
        <begin position="10"/>
        <end position="40"/>
    </location>
</feature>
<dbReference type="Pfam" id="PF22513">
    <property type="entry name" value="FitA-like_RHH"/>
    <property type="match status" value="1"/>
</dbReference>
<keyword evidence="4" id="KW-1185">Reference proteome</keyword>
<evidence type="ECO:0000313" key="4">
    <source>
        <dbReference type="Proteomes" id="UP000526408"/>
    </source>
</evidence>
<dbReference type="InterPro" id="IPR010985">
    <property type="entry name" value="Ribbon_hlx_hlx"/>
</dbReference>
<evidence type="ECO:0000313" key="3">
    <source>
        <dbReference type="EMBL" id="NKX44990.1"/>
    </source>
</evidence>
<organism evidence="3 4">
    <name type="scientific">Roseicyclus persicicus</name>
    <dbReference type="NCBI Taxonomy" id="2650661"/>
    <lineage>
        <taxon>Bacteria</taxon>
        <taxon>Pseudomonadati</taxon>
        <taxon>Pseudomonadota</taxon>
        <taxon>Alphaproteobacteria</taxon>
        <taxon>Rhodobacterales</taxon>
        <taxon>Roseobacteraceae</taxon>
        <taxon>Roseicyclus</taxon>
    </lineage>
</organism>
<protein>
    <recommendedName>
        <fullName evidence="2">Antitoxin FitA-like ribbon-helix-helix domain-containing protein</fullName>
    </recommendedName>
</protein>
<accession>A0A7X6GYZ8</accession>
<feature type="region of interest" description="Disordered" evidence="1">
    <location>
        <begin position="146"/>
        <end position="169"/>
    </location>
</feature>
<dbReference type="RefSeq" id="WP_168623284.1">
    <property type="nucleotide sequence ID" value="NZ_JAAZQQ010000003.1"/>
</dbReference>
<sequence>MSASRRLIVDLPETLFAALAEAAAQNGRSLHEEVRLRLRRSIPQEGGARSSGRTDEQLLAPIRARIAGDIGQATGWDDLQSRLRAKGFIFRERGGGLALHRLSDGERICKGSEIGAAYADLIRRFRAPFPGHSHHYMVARVLGGDPAATRPRPSPPDWDDDDPVLIEPW</sequence>
<dbReference type="AlphaFoldDB" id="A0A7X6GYZ8"/>
<comment type="caution">
    <text evidence="3">The sequence shown here is derived from an EMBL/GenBank/DDBJ whole genome shotgun (WGS) entry which is preliminary data.</text>
</comment>
<reference evidence="3 4" key="1">
    <citation type="submission" date="2020-04" db="EMBL/GenBank/DDBJ databases">
        <authorList>
            <person name="Yoon J."/>
        </authorList>
    </citation>
    <scope>NUCLEOTIDE SEQUENCE [LARGE SCALE GENOMIC DNA]</scope>
    <source>
        <strain evidence="3 4">KMU-115</strain>
    </source>
</reference>
<dbReference type="EMBL" id="JAAZQQ010000003">
    <property type="protein sequence ID" value="NKX44990.1"/>
    <property type="molecule type" value="Genomic_DNA"/>
</dbReference>
<name>A0A7X6GYZ8_9RHOB</name>
<dbReference type="Proteomes" id="UP000526408">
    <property type="component" value="Unassembled WGS sequence"/>
</dbReference>
<proteinExistence type="predicted"/>
<dbReference type="GO" id="GO:0006355">
    <property type="term" value="P:regulation of DNA-templated transcription"/>
    <property type="evidence" value="ECO:0007669"/>
    <property type="project" value="InterPro"/>
</dbReference>
<evidence type="ECO:0000259" key="2">
    <source>
        <dbReference type="Pfam" id="PF22513"/>
    </source>
</evidence>
<dbReference type="InterPro" id="IPR013321">
    <property type="entry name" value="Arc_rbn_hlx_hlx"/>
</dbReference>
<dbReference type="Gene3D" id="1.10.1220.10">
    <property type="entry name" value="Met repressor-like"/>
    <property type="match status" value="1"/>
</dbReference>
<dbReference type="SUPFAM" id="SSF47598">
    <property type="entry name" value="Ribbon-helix-helix"/>
    <property type="match status" value="1"/>
</dbReference>
<gene>
    <name evidence="3" type="ORF">HCU73_10345</name>
</gene>
<evidence type="ECO:0000256" key="1">
    <source>
        <dbReference type="SAM" id="MobiDB-lite"/>
    </source>
</evidence>